<evidence type="ECO:0000313" key="2">
    <source>
        <dbReference type="EMBL" id="MFC4722227.1"/>
    </source>
</evidence>
<feature type="transmembrane region" description="Helical" evidence="1">
    <location>
        <begin position="58"/>
        <end position="79"/>
    </location>
</feature>
<gene>
    <name evidence="2" type="ORF">ACFO5O_07835</name>
</gene>
<keyword evidence="1" id="KW-0472">Membrane</keyword>
<dbReference type="EMBL" id="JBHSGP010000013">
    <property type="protein sequence ID" value="MFC4722227.1"/>
    <property type="molecule type" value="Genomic_DNA"/>
</dbReference>
<dbReference type="Proteomes" id="UP001595953">
    <property type="component" value="Unassembled WGS sequence"/>
</dbReference>
<keyword evidence="1" id="KW-1133">Transmembrane helix</keyword>
<name>A0ABV9N1Q2_9FLAO</name>
<evidence type="ECO:0008006" key="4">
    <source>
        <dbReference type="Google" id="ProtNLM"/>
    </source>
</evidence>
<feature type="transmembrane region" description="Helical" evidence="1">
    <location>
        <begin position="86"/>
        <end position="106"/>
    </location>
</feature>
<comment type="caution">
    <text evidence="2">The sequence shown here is derived from an EMBL/GenBank/DDBJ whole genome shotgun (WGS) entry which is preliminary data.</text>
</comment>
<keyword evidence="3" id="KW-1185">Reference proteome</keyword>
<accession>A0ABV9N1Q2</accession>
<feature type="transmembrane region" description="Helical" evidence="1">
    <location>
        <begin position="12"/>
        <end position="32"/>
    </location>
</feature>
<feature type="transmembrane region" description="Helical" evidence="1">
    <location>
        <begin position="112"/>
        <end position="134"/>
    </location>
</feature>
<proteinExistence type="predicted"/>
<organism evidence="2 3">
    <name type="scientific">Geojedonia litorea</name>
    <dbReference type="NCBI Taxonomy" id="1268269"/>
    <lineage>
        <taxon>Bacteria</taxon>
        <taxon>Pseudomonadati</taxon>
        <taxon>Bacteroidota</taxon>
        <taxon>Flavobacteriia</taxon>
        <taxon>Flavobacteriales</taxon>
        <taxon>Flavobacteriaceae</taxon>
        <taxon>Geojedonia</taxon>
    </lineage>
</organism>
<protein>
    <recommendedName>
        <fullName evidence="4">Sugar transporter</fullName>
    </recommendedName>
</protein>
<evidence type="ECO:0000313" key="3">
    <source>
        <dbReference type="Proteomes" id="UP001595953"/>
    </source>
</evidence>
<dbReference type="RefSeq" id="WP_387962561.1">
    <property type="nucleotide sequence ID" value="NZ_JBHSGP010000013.1"/>
</dbReference>
<evidence type="ECO:0000256" key="1">
    <source>
        <dbReference type="SAM" id="Phobius"/>
    </source>
</evidence>
<reference evidence="3" key="1">
    <citation type="journal article" date="2019" name="Int. J. Syst. Evol. Microbiol.">
        <title>The Global Catalogue of Microorganisms (GCM) 10K type strain sequencing project: providing services to taxonomists for standard genome sequencing and annotation.</title>
        <authorList>
            <consortium name="The Broad Institute Genomics Platform"/>
            <consortium name="The Broad Institute Genome Sequencing Center for Infectious Disease"/>
            <person name="Wu L."/>
            <person name="Ma J."/>
        </authorList>
    </citation>
    <scope>NUCLEOTIDE SEQUENCE [LARGE SCALE GENOMIC DNA]</scope>
    <source>
        <strain evidence="3">CCUG 63682</strain>
    </source>
</reference>
<sequence>MTSISSSKPPFWYWIVCAIALIWNGMGVMQYLGQAYNTDAFRGQYTTEQLELLADTPAWVTAAFALAVFAGVTGALALLLRKKLAYHLLLISLLAVMAQMVYNLFIIDSIAIYGPGAATMTAMVILFAILLLWFSKKAIAKGWIS</sequence>
<keyword evidence="1" id="KW-0812">Transmembrane</keyword>